<evidence type="ECO:0000313" key="2">
    <source>
        <dbReference type="EMBL" id="GAH64142.1"/>
    </source>
</evidence>
<gene>
    <name evidence="2" type="ORF">S03H2_52193</name>
</gene>
<accession>X1H406</accession>
<dbReference type="GO" id="GO:0003824">
    <property type="term" value="F:catalytic activity"/>
    <property type="evidence" value="ECO:0007669"/>
    <property type="project" value="UniProtKB-ARBA"/>
</dbReference>
<dbReference type="EMBL" id="BARU01033149">
    <property type="protein sequence ID" value="GAH64142.1"/>
    <property type="molecule type" value="Genomic_DNA"/>
</dbReference>
<protein>
    <recommendedName>
        <fullName evidence="1">DNA/pantothenate metabolism flavoprotein C-terminal domain-containing protein</fullName>
    </recommendedName>
</protein>
<feature type="non-terminal residue" evidence="2">
    <location>
        <position position="1"/>
    </location>
</feature>
<organism evidence="2">
    <name type="scientific">marine sediment metagenome</name>
    <dbReference type="NCBI Taxonomy" id="412755"/>
    <lineage>
        <taxon>unclassified sequences</taxon>
        <taxon>metagenomes</taxon>
        <taxon>ecological metagenomes</taxon>
    </lineage>
</organism>
<dbReference type="InterPro" id="IPR035929">
    <property type="entry name" value="CoaB-like_sf"/>
</dbReference>
<dbReference type="AlphaFoldDB" id="X1H406"/>
<dbReference type="InterPro" id="IPR007085">
    <property type="entry name" value="DNA/pantothenate-metab_flavo_C"/>
</dbReference>
<dbReference type="Gene3D" id="3.40.50.10300">
    <property type="entry name" value="CoaB-like"/>
    <property type="match status" value="1"/>
</dbReference>
<proteinExistence type="predicted"/>
<feature type="domain" description="DNA/pantothenate metabolism flavoprotein C-terminal" evidence="1">
    <location>
        <begin position="2"/>
        <end position="134"/>
    </location>
</feature>
<sequence>HREVMAHLAEAEVVVMTAAVSDYRVSEAVAGKKKRTGDKWVLELVENPDILREIGQKKGDRILVGFALESESPRRGALEKLRAKNLDFIVLNAPAAFGAEITSVDIIDRAENTTTLQNLTKRQVAEHILRVVEELRQQRARGSGRS</sequence>
<name>X1H406_9ZZZZ</name>
<evidence type="ECO:0000259" key="1">
    <source>
        <dbReference type="Pfam" id="PF04127"/>
    </source>
</evidence>
<comment type="caution">
    <text evidence="2">The sequence shown here is derived from an EMBL/GenBank/DDBJ whole genome shotgun (WGS) entry which is preliminary data.</text>
</comment>
<dbReference type="Pfam" id="PF04127">
    <property type="entry name" value="DFP"/>
    <property type="match status" value="1"/>
</dbReference>
<dbReference type="SUPFAM" id="SSF102645">
    <property type="entry name" value="CoaB-like"/>
    <property type="match status" value="1"/>
</dbReference>
<reference evidence="2" key="1">
    <citation type="journal article" date="2014" name="Front. Microbiol.">
        <title>High frequency of phylogenetically diverse reductive dehalogenase-homologous genes in deep subseafloor sedimentary metagenomes.</title>
        <authorList>
            <person name="Kawai M."/>
            <person name="Futagami T."/>
            <person name="Toyoda A."/>
            <person name="Takaki Y."/>
            <person name="Nishi S."/>
            <person name="Hori S."/>
            <person name="Arai W."/>
            <person name="Tsubouchi T."/>
            <person name="Morono Y."/>
            <person name="Uchiyama I."/>
            <person name="Ito T."/>
            <person name="Fujiyama A."/>
            <person name="Inagaki F."/>
            <person name="Takami H."/>
        </authorList>
    </citation>
    <scope>NUCLEOTIDE SEQUENCE</scope>
    <source>
        <strain evidence="2">Expedition CK06-06</strain>
    </source>
</reference>
<dbReference type="GO" id="GO:0015937">
    <property type="term" value="P:coenzyme A biosynthetic process"/>
    <property type="evidence" value="ECO:0007669"/>
    <property type="project" value="UniProtKB-ARBA"/>
</dbReference>